<keyword evidence="2" id="KW-1185">Reference proteome</keyword>
<name>A0ACC6PMF6_9ACTN</name>
<comment type="caution">
    <text evidence="1">The sequence shown here is derived from an EMBL/GenBank/DDBJ whole genome shotgun (WGS) entry which is preliminary data.</text>
</comment>
<dbReference type="Proteomes" id="UP001377168">
    <property type="component" value="Unassembled WGS sequence"/>
</dbReference>
<protein>
    <submittedName>
        <fullName evidence="1">Amino acid adenylation domain-containing protein</fullName>
    </submittedName>
</protein>
<dbReference type="EMBL" id="JBBKAJ010000022">
    <property type="protein sequence ID" value="MEJ8632584.1"/>
    <property type="molecule type" value="Genomic_DNA"/>
</dbReference>
<accession>A0ACC6PMF6</accession>
<proteinExistence type="predicted"/>
<evidence type="ECO:0000313" key="1">
    <source>
        <dbReference type="EMBL" id="MEJ8632584.1"/>
    </source>
</evidence>
<sequence>MTAARTTEPAPGHTAPQPTAGLPLTAAQQGMWFAQAIDPRSPALNTAEYVVLDGDLRPELLVQALRQTAAEAETLSVRIVETPDGPRQFPIDPAASGTGFPLHSADLRTEADAQAAARAWMDHDVARPFDLAAGPPFRHGLLRVGDRQWLWYQCVHHMVLDGFGYSLLARRLAEVYAALAAGTEPAERTFGRLTDLIEDDVAYRASDRFTADRKHWTETLADRPQAPVLAGRSMLASHTFLRRGTTVPSPLTARLRELAEDLRATWPEVLIAVKALYLSRVTGTPDVVLGMPMMGRLGSVALRIPGMVMNVLPLRLTVTPDTTLAGLTRQAVLAVRSARRHQRYRIEDIRRDHGLLGEGRAPVGPLINIMPFDHPLSFGDVTATSYNLSAGPVDDLTLNVYDRGDGRGLRIDHDANPALYTTDALASHQERFLDLLARALETDPAAPLAALGIATAEERRRVLVDFNDTERLLPTTTLAAPIEEQARRTPTTPALIFAERTLTYAQLDAQAGQLASRLVSRGVRPGALVAVALPRSAELVVALLAVLKAGGAYLPLDPGHPPGRIGAMLEDAAPVCLLTDAATLPRLPGTNAATLVVDHTDDPAPPPSDTPPGLTPRHPAYVIYTSGSTGRPKGVVVSHAAIDNRLRWMQHTYPLSPGDRVLQKTPSGFDVSVWEFFWALREGATLVVAAPDGHRDPLYLARTVQELGVTVCHFVPSMLQLFLAEPEAARCTSLRDVFASGEALPQDVVREFHRTMPTARLHNLYGPTEAAVDVTHHTCEPGRSGPIPIGRPVWNTRLYVLDAAGQLCPPGVTGELHLAGAQLADGYLNRPELTEERFVDDPYGPAGSRMYRTGDLARWSAEGEILYLGRTDHQVKLRGQRLEPGEIEAHLAAVDGVTGACVIVREDRSGDQRLVAYVTGRSAPDQESVRAHLGTVLPDYMVPSAVVRLDAFPLTPNGKLDRKALPAPVADTTVGRAPRNPTEEILTRLFAEVLGIERVGVDSAFFDLGGTSLLAARLMSRIRDTLGHHAPIGTLFRAPTPAALAERLTGNDGTDTALEVLLPLRASGERVPLFVFHPAGGLSWCYSGLLPRLGAGQPVHGLQARGLQHDEPLPATMDEMAADYAAQMRTVQPHGPYRLLGWSVGGVVAHTVAVHLQRAGEQVDLLALMDAYPSDQWRELAGPTEADALNALLRMAGYEGDAGTLTRDGVLATLRNEGSALAALPERVLTAVLGVVTNNARLMRTHRHQIFDGDLLFFTAAAPRVEEWLTPLAWLPYLTGRLTEHPLDCLHPEMTQPRQLDRVAAVLTSRLDALGT</sequence>
<evidence type="ECO:0000313" key="2">
    <source>
        <dbReference type="Proteomes" id="UP001377168"/>
    </source>
</evidence>
<organism evidence="1 2">
    <name type="scientific">Streptomyces achmelvichensis</name>
    <dbReference type="NCBI Taxonomy" id="3134111"/>
    <lineage>
        <taxon>Bacteria</taxon>
        <taxon>Bacillati</taxon>
        <taxon>Actinomycetota</taxon>
        <taxon>Actinomycetes</taxon>
        <taxon>Kitasatosporales</taxon>
        <taxon>Streptomycetaceae</taxon>
        <taxon>Streptomyces</taxon>
    </lineage>
</organism>
<reference evidence="1" key="1">
    <citation type="submission" date="2024-03" db="EMBL/GenBank/DDBJ databases">
        <title>Novel Streptomyces species of biotechnological and ecological value are a feature of Machair soil.</title>
        <authorList>
            <person name="Prole J.R."/>
            <person name="Goodfellow M."/>
            <person name="Allenby N."/>
            <person name="Ward A.C."/>
        </authorList>
    </citation>
    <scope>NUCLEOTIDE SEQUENCE</scope>
    <source>
        <strain evidence="1">MS2.AVA.5</strain>
    </source>
</reference>
<gene>
    <name evidence="1" type="ORF">WKI67_04050</name>
</gene>